<sequence>MKLYYTDISNNLTAFLAQTACDYARSGKRVFYIAPNSLSFEKERAVLERLENQASFDIMVTRFAQMARYLVLNQTKQQVSLDDLGLSILFFRLLSQFDDSDLKVYGQLKTDMQFISQLVALYKDLQRSNLTVLDLEAMDTPDKYDDLHLIFTAFEELLRKEDYENESKISQFRHLVEGGGLDEELAQLVVVVDGFTRFSAEEEALIAALDGRVAELVIAVYASQKAYKASYVEGNLYQAGVEFLRRLAQTYQTKPVFLPTDEYLDGFGKISKNIENHYDFSGAYLELTEEDTSQIEIWEVTNQKEEVEEVARAIRNRLHQGSRYKDILLLLGDVESYKLQIGKIFDKYEIPYYFGKAEEMSHHPLVHFVESLERLKRYNFRPEDLLNLVKSGLYGSFEQRELDRFEQYILFADIKGRAKFSRDFTVNSRAGYDLDELNQIRASLIQPLEELFKAQTQSVSSLLEKFTRFLKAVALPVNMEKLASLSNEIDQEKQEQVWKAFCHILEQLKEIFGHEKLRLDDFLALLRAGMLASHYRTVPATVDVVNIRSYDLIEPHSAKYVYAIGLSQSNFPKISQPKSLLTEEEKAKVNAVSGQQGQFDLVSRDHIKKNHFAMISLLNSASEGLVLSSPQLYNEAEDGLSPYLKLLKEMGVPSEQKGRGTTLSASDIGHYKSLLSRVIEANRGDFDANWSKEEATFWSVALRYLRKKLDEEGIVIPTISNQVQTQPLANETLSLLYPIDKPLKLSASSLTDFYQNQYLYFIKHVLRLQEQDSLRPDARSHGNFLHRIFERLTKDPSPASFDDKLKLAIEQTRKEPGFAALYQEDADSHYSEQVLLDIARASSLVLREGSQIEVLANEAVFGQDTGNYLDLEGGRKLNITGKMDRLDRLTADGALGVVDYKSSSNQFHIDRFYNGLSPQLMTYLSAVQRLPEFSQSEKIFGAMYLHLLDPIVKLTDAKTSDQVLAETYKSLVYKGLFLEEESNQLNQLYHKTKASLYSREELATMLTYHEKLYKDAAQTILSGNFAINPYTEDGRSVAGEQLKAITGFEANLHLGQARRLTKGGKKEDWLERMKKGGEA</sequence>
<comment type="cofactor">
    <cofactor evidence="10">
        <name>Mg(2+)</name>
        <dbReference type="ChEBI" id="CHEBI:18420"/>
    </cofactor>
</comment>
<keyword evidence="4 10" id="KW-0378">Hydrolase</keyword>
<keyword evidence="8 10" id="KW-0238">DNA-binding</keyword>
<comment type="caution">
    <text evidence="10">Lacks conserved residue(s) required for the propagation of feature annotation.</text>
</comment>
<proteinExistence type="inferred from homology"/>
<comment type="function">
    <text evidence="10">The heterodimer acts as both an ATP-dependent DNA helicase and an ATP-dependent, dual-direction single-stranded exonuclease. Recognizes the chi site generating a DNA molecule suitable for the initiation of homologous recombination. This subunit has 5' -&gt; 3' nuclease activity but not helicase activity.</text>
</comment>
<dbReference type="NCBIfam" id="TIGR02774">
    <property type="entry name" value="rexB_recomb"/>
    <property type="match status" value="1"/>
</dbReference>
<dbReference type="InterPro" id="IPR011604">
    <property type="entry name" value="PDDEXK-like_dom_sf"/>
</dbReference>
<dbReference type="InterPro" id="IPR049035">
    <property type="entry name" value="ADDB_N"/>
</dbReference>
<dbReference type="PANTHER" id="PTHR30591:SF1">
    <property type="entry name" value="RECBCD ENZYME SUBUNIT RECC"/>
    <property type="match status" value="1"/>
</dbReference>
<evidence type="ECO:0000256" key="1">
    <source>
        <dbReference type="ARBA" id="ARBA00022722"/>
    </source>
</evidence>
<dbReference type="SUPFAM" id="SSF52540">
    <property type="entry name" value="P-loop containing nucleoside triphosphate hydrolases"/>
    <property type="match status" value="1"/>
</dbReference>
<dbReference type="SUPFAM" id="SSF52980">
    <property type="entry name" value="Restriction endonuclease-like"/>
    <property type="match status" value="1"/>
</dbReference>
<keyword evidence="2 10" id="KW-0547">Nucleotide-binding</keyword>
<dbReference type="Proteomes" id="UP000677616">
    <property type="component" value="Chromosome"/>
</dbReference>
<dbReference type="EMBL" id="CP073084">
    <property type="protein sequence ID" value="QUE54482.1"/>
    <property type="molecule type" value="Genomic_DNA"/>
</dbReference>
<keyword evidence="1 10" id="KW-0540">Nuclease</keyword>
<dbReference type="Gene3D" id="3.40.50.300">
    <property type="entry name" value="P-loop containing nucleotide triphosphate hydrolases"/>
    <property type="match status" value="4"/>
</dbReference>
<dbReference type="Gene3D" id="3.90.320.10">
    <property type="match status" value="1"/>
</dbReference>
<keyword evidence="7 10" id="KW-0067">ATP-binding</keyword>
<dbReference type="InterPro" id="IPR011335">
    <property type="entry name" value="Restrct_endonuc-II-like"/>
</dbReference>
<dbReference type="RefSeq" id="WP_212571164.1">
    <property type="nucleotide sequence ID" value="NZ_CP073084.1"/>
</dbReference>
<evidence type="ECO:0000256" key="7">
    <source>
        <dbReference type="ARBA" id="ARBA00022840"/>
    </source>
</evidence>
<keyword evidence="14" id="KW-1185">Reference proteome</keyword>
<comment type="subunit">
    <text evidence="10">Heterodimer of AddA and RexB.</text>
</comment>
<dbReference type="InterPro" id="IPR014141">
    <property type="entry name" value="DNA_helicase_suRexB"/>
</dbReference>
<feature type="domain" description="ATP-dependent helicase/deoxyribonuclease subunit B N-terminal" evidence="12">
    <location>
        <begin position="24"/>
        <end position="256"/>
    </location>
</feature>
<name>A0ABX7YM14_9STRE</name>
<accession>A0ABX7YM14</accession>
<keyword evidence="6 10" id="KW-0269">Exonuclease</keyword>
<organism evidence="13 14">
    <name type="scientific">Streptococcus oriscaviae</name>
    <dbReference type="NCBI Taxonomy" id="2781599"/>
    <lineage>
        <taxon>Bacteria</taxon>
        <taxon>Bacillati</taxon>
        <taxon>Bacillota</taxon>
        <taxon>Bacilli</taxon>
        <taxon>Lactobacillales</taxon>
        <taxon>Streptococcaceae</taxon>
        <taxon>Streptococcus</taxon>
    </lineage>
</organism>
<keyword evidence="9 10" id="KW-0234">DNA repair</keyword>
<dbReference type="EC" id="3.1.-.-" evidence="10"/>
<reference evidence="13 14" key="1">
    <citation type="submission" date="2021-04" db="EMBL/GenBank/DDBJ databases">
        <title>Complete genome sequence of a novel Streptococcus species.</title>
        <authorList>
            <person name="Teng J.L.L."/>
        </authorList>
    </citation>
    <scope>NUCLEOTIDE SEQUENCE [LARGE SCALE GENOMIC DNA]</scope>
    <source>
        <strain evidence="13 14">HKU75</strain>
    </source>
</reference>
<protein>
    <recommendedName>
        <fullName evidence="10">ATP-dependent helicase/deoxyribonuclease subunit B</fullName>
        <ecNumber evidence="10">3.1.-.-</ecNumber>
    </recommendedName>
    <alternativeName>
        <fullName evidence="10">ATP-dependent helicase/nuclease subunit RexB</fullName>
    </alternativeName>
</protein>
<evidence type="ECO:0000259" key="11">
    <source>
        <dbReference type="Pfam" id="PF12705"/>
    </source>
</evidence>
<dbReference type="InterPro" id="IPR027417">
    <property type="entry name" value="P-loop_NTPase"/>
</dbReference>
<dbReference type="HAMAP" id="MF_01453">
    <property type="entry name" value="AddB_type2"/>
    <property type="match status" value="1"/>
</dbReference>
<evidence type="ECO:0000256" key="2">
    <source>
        <dbReference type="ARBA" id="ARBA00022741"/>
    </source>
</evidence>
<evidence type="ECO:0000313" key="14">
    <source>
        <dbReference type="Proteomes" id="UP000677616"/>
    </source>
</evidence>
<dbReference type="Pfam" id="PF12705">
    <property type="entry name" value="PDDEXK_1"/>
    <property type="match status" value="1"/>
</dbReference>
<comment type="similarity">
    <text evidence="10">Belongs to the helicase family. AddB/RexB type 2 subfamily.</text>
</comment>
<evidence type="ECO:0000256" key="4">
    <source>
        <dbReference type="ARBA" id="ARBA00022801"/>
    </source>
</evidence>
<evidence type="ECO:0000259" key="12">
    <source>
        <dbReference type="Pfam" id="PF21445"/>
    </source>
</evidence>
<evidence type="ECO:0000256" key="9">
    <source>
        <dbReference type="ARBA" id="ARBA00023204"/>
    </source>
</evidence>
<dbReference type="Pfam" id="PF21445">
    <property type="entry name" value="ADDB_N"/>
    <property type="match status" value="1"/>
</dbReference>
<evidence type="ECO:0000313" key="13">
    <source>
        <dbReference type="EMBL" id="QUE54482.1"/>
    </source>
</evidence>
<keyword evidence="5 10" id="KW-0347">Helicase</keyword>
<keyword evidence="3 10" id="KW-0227">DNA damage</keyword>
<evidence type="ECO:0000256" key="10">
    <source>
        <dbReference type="HAMAP-Rule" id="MF_01453"/>
    </source>
</evidence>
<evidence type="ECO:0000256" key="6">
    <source>
        <dbReference type="ARBA" id="ARBA00022839"/>
    </source>
</evidence>
<evidence type="ECO:0000256" key="3">
    <source>
        <dbReference type="ARBA" id="ARBA00022763"/>
    </source>
</evidence>
<dbReference type="InterPro" id="IPR038726">
    <property type="entry name" value="PDDEXK_AddAB-type"/>
</dbReference>
<comment type="miscellaneous">
    <text evidence="10">Despite having helicase-like domains, this subunit does not have helicase activity.</text>
</comment>
<gene>
    <name evidence="10 13" type="primary">rexB</name>
    <name evidence="13" type="ORF">INT76_00875</name>
</gene>
<evidence type="ECO:0000256" key="5">
    <source>
        <dbReference type="ARBA" id="ARBA00022806"/>
    </source>
</evidence>
<feature type="domain" description="PD-(D/E)XK endonuclease-like" evidence="11">
    <location>
        <begin position="745"/>
        <end position="1031"/>
    </location>
</feature>
<dbReference type="PANTHER" id="PTHR30591">
    <property type="entry name" value="RECBCD ENZYME SUBUNIT RECC"/>
    <property type="match status" value="1"/>
</dbReference>
<evidence type="ECO:0000256" key="8">
    <source>
        <dbReference type="ARBA" id="ARBA00023125"/>
    </source>
</evidence>